<evidence type="ECO:0008006" key="3">
    <source>
        <dbReference type="Google" id="ProtNLM"/>
    </source>
</evidence>
<evidence type="ECO:0000313" key="1">
    <source>
        <dbReference type="EMBL" id="RGQ41107.1"/>
    </source>
</evidence>
<accession>A0A412AXS2</accession>
<dbReference type="Proteomes" id="UP000284751">
    <property type="component" value="Unassembled WGS sequence"/>
</dbReference>
<proteinExistence type="predicted"/>
<comment type="caution">
    <text evidence="1">The sequence shown here is derived from an EMBL/GenBank/DDBJ whole genome shotgun (WGS) entry which is preliminary data.</text>
</comment>
<dbReference type="EMBL" id="QRTC01000021">
    <property type="protein sequence ID" value="RGQ41107.1"/>
    <property type="molecule type" value="Genomic_DNA"/>
</dbReference>
<dbReference type="Pfam" id="PF05135">
    <property type="entry name" value="Phage_connect_1"/>
    <property type="match status" value="1"/>
</dbReference>
<dbReference type="InterPro" id="IPR021146">
    <property type="entry name" value="Phage_gp6-like_head-tail"/>
</dbReference>
<organism evidence="1 2">
    <name type="scientific">[Clostridium] leptum</name>
    <dbReference type="NCBI Taxonomy" id="1535"/>
    <lineage>
        <taxon>Bacteria</taxon>
        <taxon>Bacillati</taxon>
        <taxon>Bacillota</taxon>
        <taxon>Clostridia</taxon>
        <taxon>Eubacteriales</taxon>
        <taxon>Oscillospiraceae</taxon>
        <taxon>Oscillospiraceae incertae sedis</taxon>
    </lineage>
</organism>
<name>A0A412AXS2_9FIRM</name>
<protein>
    <recommendedName>
        <fullName evidence="3">Phage gp6-like head-tail connector protein</fullName>
    </recommendedName>
</protein>
<dbReference type="AlphaFoldDB" id="A0A412AXS2"/>
<sequence length="109" mass="12521">MDILQRVRIRITDPNVSDELLNEYIQTIMDRLCLRLGAETLPAAFDSVCVDAVIKMVRRTYYEGISSESATNLSTSFVEDILSEYDREISDWKNNRDDTDGNNKAVHFL</sequence>
<evidence type="ECO:0000313" key="2">
    <source>
        <dbReference type="Proteomes" id="UP000284751"/>
    </source>
</evidence>
<reference evidence="1 2" key="1">
    <citation type="submission" date="2018-08" db="EMBL/GenBank/DDBJ databases">
        <title>A genome reference for cultivated species of the human gut microbiota.</title>
        <authorList>
            <person name="Zou Y."/>
            <person name="Xue W."/>
            <person name="Luo G."/>
        </authorList>
    </citation>
    <scope>NUCLEOTIDE SEQUENCE [LARGE SCALE GENOMIC DNA]</scope>
    <source>
        <strain evidence="1 2">AF28-26</strain>
    </source>
</reference>
<gene>
    <name evidence="1" type="ORF">DWY99_06640</name>
</gene>